<accession>A0A9N8DFU3</accession>
<proteinExistence type="predicted"/>
<feature type="compositionally biased region" description="Basic residues" evidence="1">
    <location>
        <begin position="96"/>
        <end position="113"/>
    </location>
</feature>
<gene>
    <name evidence="2" type="ORF">SEMRO_104_G052940.1</name>
</gene>
<feature type="compositionally biased region" description="Acidic residues" evidence="1">
    <location>
        <begin position="420"/>
        <end position="431"/>
    </location>
</feature>
<dbReference type="Proteomes" id="UP001153069">
    <property type="component" value="Unassembled WGS sequence"/>
</dbReference>
<dbReference type="EMBL" id="CAICTM010000103">
    <property type="protein sequence ID" value="CAB9501291.1"/>
    <property type="molecule type" value="Genomic_DNA"/>
</dbReference>
<evidence type="ECO:0000313" key="3">
    <source>
        <dbReference type="Proteomes" id="UP001153069"/>
    </source>
</evidence>
<reference evidence="2" key="1">
    <citation type="submission" date="2020-06" db="EMBL/GenBank/DDBJ databases">
        <authorList>
            <consortium name="Plant Systems Biology data submission"/>
        </authorList>
    </citation>
    <scope>NUCLEOTIDE SEQUENCE</scope>
    <source>
        <strain evidence="2">D6</strain>
    </source>
</reference>
<feature type="compositionally biased region" description="Low complexity" evidence="1">
    <location>
        <begin position="126"/>
        <end position="142"/>
    </location>
</feature>
<evidence type="ECO:0000313" key="2">
    <source>
        <dbReference type="EMBL" id="CAB9501291.1"/>
    </source>
</evidence>
<feature type="region of interest" description="Disordered" evidence="1">
    <location>
        <begin position="414"/>
        <end position="435"/>
    </location>
</feature>
<evidence type="ECO:0000256" key="1">
    <source>
        <dbReference type="SAM" id="MobiDB-lite"/>
    </source>
</evidence>
<feature type="region of interest" description="Disordered" evidence="1">
    <location>
        <begin position="81"/>
        <end position="142"/>
    </location>
</feature>
<protein>
    <submittedName>
        <fullName evidence="2">Uncharacterized protein</fullName>
    </submittedName>
</protein>
<comment type="caution">
    <text evidence="2">The sequence shown here is derived from an EMBL/GenBank/DDBJ whole genome shotgun (WGS) entry which is preliminary data.</text>
</comment>
<feature type="compositionally biased region" description="Low complexity" evidence="1">
    <location>
        <begin position="81"/>
        <end position="95"/>
    </location>
</feature>
<organism evidence="2 3">
    <name type="scientific">Seminavis robusta</name>
    <dbReference type="NCBI Taxonomy" id="568900"/>
    <lineage>
        <taxon>Eukaryota</taxon>
        <taxon>Sar</taxon>
        <taxon>Stramenopiles</taxon>
        <taxon>Ochrophyta</taxon>
        <taxon>Bacillariophyta</taxon>
        <taxon>Bacillariophyceae</taxon>
        <taxon>Bacillariophycidae</taxon>
        <taxon>Naviculales</taxon>
        <taxon>Naviculaceae</taxon>
        <taxon>Seminavis</taxon>
    </lineage>
</organism>
<dbReference type="OrthoDB" id="333752at2759"/>
<feature type="region of interest" description="Disordered" evidence="1">
    <location>
        <begin position="160"/>
        <end position="190"/>
    </location>
</feature>
<dbReference type="AlphaFoldDB" id="A0A9N8DFU3"/>
<sequence length="655" mass="72800">MASSWSLCLVSTANNSRKVIQVNPSSDTVQVLFQLAGDAFGGQVVESLKCGFPPKPLGADDATLLSKSGVSNQERVQVVLQKQNNQQENNSNKTAKSNKKSPKKTTGKGKKKKATNDDDDDDESETNVASPAATTTTRRSKRAAAQAATDSFAQVIKQQDKLMKAEQSKTKKSPAKRASGGATAINRQPKRVKTFTSTAPGRRLGDGAVVAAAAAGKKKTSSAKRTKTTAAAEPHQYEDISTGLLGALNDKGSTGRIMRKGIKSAVHSAYQKTQAVARLAALESRKPQESVLMEKHNDNSLHVKFQKGVQGRGYFEETVDFIPEDVLKEVIRAILKSEPDGLRPQNMALLSPRLLWSLAHRHWTLQQERQEQQDTPSPWQPFSVEEAYKQLLPECDWSFMRRRKEQLSAKAMENLRQEQAEQEDDAEEEENQERGEQVIHEVEQAMENLQQFDRQQRAERIASAAMNRRQRQQQAMAAVDKNAAWEIDTPSELDEDELNECIAAASQSQNPTQVATLVKGLVEWGSIHNWRELANQNPANLHALVVEHHEALNITQEQVSEWIGHARSESADEIMFLVCDGNMAHIELLRDKARAGTPKDLCVWKDMPDFLMEELGDDAVGKIALSDIVRCISHAGRALEKFMWLDWFVTPIQEA</sequence>
<feature type="compositionally biased region" description="Basic and acidic residues" evidence="1">
    <location>
        <begin position="160"/>
        <end position="169"/>
    </location>
</feature>
<keyword evidence="3" id="KW-1185">Reference proteome</keyword>
<name>A0A9N8DFU3_9STRA</name>